<evidence type="ECO:0000313" key="2">
    <source>
        <dbReference type="EMBL" id="SFK07526.1"/>
    </source>
</evidence>
<dbReference type="InterPro" id="IPR046259">
    <property type="entry name" value="DUF6292"/>
</dbReference>
<proteinExistence type="predicted"/>
<name>A0A1I3WM29_9PSEU</name>
<evidence type="ECO:0000259" key="1">
    <source>
        <dbReference type="Pfam" id="PF19809"/>
    </source>
</evidence>
<dbReference type="RefSeq" id="WP_091510513.1">
    <property type="nucleotide sequence ID" value="NZ_CBDRCA010000001.1"/>
</dbReference>
<feature type="domain" description="DUF6292" evidence="1">
    <location>
        <begin position="16"/>
        <end position="101"/>
    </location>
</feature>
<gene>
    <name evidence="2" type="ORF">SAMN05421835_11364</name>
</gene>
<reference evidence="2 3" key="1">
    <citation type="submission" date="2016-10" db="EMBL/GenBank/DDBJ databases">
        <authorList>
            <person name="de Groot N.N."/>
        </authorList>
    </citation>
    <scope>NUCLEOTIDE SEQUENCE [LARGE SCALE GENOMIC DNA]</scope>
    <source>
        <strain evidence="2 3">DSM 44468</strain>
    </source>
</reference>
<keyword evidence="3" id="KW-1185">Reference proteome</keyword>
<dbReference type="Pfam" id="PF19809">
    <property type="entry name" value="DUF6292"/>
    <property type="match status" value="1"/>
</dbReference>
<protein>
    <recommendedName>
        <fullName evidence="1">DUF6292 domain-containing protein</fullName>
    </recommendedName>
</protein>
<sequence length="116" mass="13039">MKPEPEHARREALRRYVEAVAGLLGVEPAACWSEPNAPSTAYIALADRSPRHPGRFLMLQWSSDGGWSLAVEPERNEPPDVLAAWPAPVRPRPDRLVRKVRAALEQPEGRNRKCVR</sequence>
<dbReference type="AlphaFoldDB" id="A0A1I3WM29"/>
<accession>A0A1I3WM29</accession>
<dbReference type="STRING" id="115433.SAMN05421835_11364"/>
<evidence type="ECO:0000313" key="3">
    <source>
        <dbReference type="Proteomes" id="UP000199025"/>
    </source>
</evidence>
<dbReference type="Proteomes" id="UP000199025">
    <property type="component" value="Unassembled WGS sequence"/>
</dbReference>
<dbReference type="OrthoDB" id="3627263at2"/>
<dbReference type="EMBL" id="FORP01000013">
    <property type="protein sequence ID" value="SFK07526.1"/>
    <property type="molecule type" value="Genomic_DNA"/>
</dbReference>
<organism evidence="2 3">
    <name type="scientific">Amycolatopsis sacchari</name>
    <dbReference type="NCBI Taxonomy" id="115433"/>
    <lineage>
        <taxon>Bacteria</taxon>
        <taxon>Bacillati</taxon>
        <taxon>Actinomycetota</taxon>
        <taxon>Actinomycetes</taxon>
        <taxon>Pseudonocardiales</taxon>
        <taxon>Pseudonocardiaceae</taxon>
        <taxon>Amycolatopsis</taxon>
    </lineage>
</organism>